<protein>
    <submittedName>
        <fullName evidence="1">Uncharacterized protein</fullName>
    </submittedName>
</protein>
<reference evidence="2" key="1">
    <citation type="submission" date="2011-03" db="EMBL/GenBank/DDBJ databases">
        <title>Version 3 of the genome sequence of Otolemur garnettii (Bushbaby).</title>
        <authorList>
            <consortium name="The Broad Institute Genome Sequencing Platform"/>
            <person name="Di Palma F."/>
            <person name="Johnson J."/>
            <person name="Lander E.S."/>
            <person name="Lindblad-Toh K."/>
            <person name="Jaffe D.B."/>
            <person name="Gnerre S."/>
            <person name="MacCallum I."/>
            <person name="Przybylski D."/>
            <person name="Ribeiro F.J."/>
            <person name="Burton J.N."/>
            <person name="Walker B.J."/>
            <person name="Sharpe T."/>
            <person name="Hall G."/>
        </authorList>
    </citation>
    <scope>NUCLEOTIDE SEQUENCE [LARGE SCALE GENOMIC DNA]</scope>
</reference>
<name>H0XT16_OTOGA</name>
<accession>H0XT16</accession>
<keyword evidence="2" id="KW-1185">Reference proteome</keyword>
<dbReference type="Ensembl" id="ENSOGAT00000033528.1">
    <property type="protein sequence ID" value="ENSOGAP00000019258.1"/>
    <property type="gene ID" value="ENSOGAG00000032801.1"/>
</dbReference>
<dbReference type="HOGENOM" id="CLU_3129564_0_0_1"/>
<reference evidence="1" key="2">
    <citation type="submission" date="2025-08" db="UniProtKB">
        <authorList>
            <consortium name="Ensembl"/>
        </authorList>
    </citation>
    <scope>IDENTIFICATION</scope>
</reference>
<proteinExistence type="predicted"/>
<evidence type="ECO:0000313" key="2">
    <source>
        <dbReference type="Proteomes" id="UP000005225"/>
    </source>
</evidence>
<organism evidence="1 2">
    <name type="scientific">Otolemur garnettii</name>
    <name type="common">Small-eared galago</name>
    <name type="synonym">Garnett's greater bushbaby</name>
    <dbReference type="NCBI Taxonomy" id="30611"/>
    <lineage>
        <taxon>Eukaryota</taxon>
        <taxon>Metazoa</taxon>
        <taxon>Chordata</taxon>
        <taxon>Craniata</taxon>
        <taxon>Vertebrata</taxon>
        <taxon>Euteleostomi</taxon>
        <taxon>Mammalia</taxon>
        <taxon>Eutheria</taxon>
        <taxon>Euarchontoglires</taxon>
        <taxon>Primates</taxon>
        <taxon>Strepsirrhini</taxon>
        <taxon>Lorisiformes</taxon>
        <taxon>Galagidae</taxon>
        <taxon>Otolemur</taxon>
    </lineage>
</organism>
<sequence>VASHSTVSAKSALAVQVGSGRRVAFWILFIRHWRSMIFGCHHHWRRILSL</sequence>
<dbReference type="Proteomes" id="UP000005225">
    <property type="component" value="Unassembled WGS sequence"/>
</dbReference>
<reference evidence="1" key="3">
    <citation type="submission" date="2025-09" db="UniProtKB">
        <authorList>
            <consortium name="Ensembl"/>
        </authorList>
    </citation>
    <scope>IDENTIFICATION</scope>
</reference>
<evidence type="ECO:0000313" key="1">
    <source>
        <dbReference type="Ensembl" id="ENSOGAP00000019258.1"/>
    </source>
</evidence>
<dbReference type="AlphaFoldDB" id="H0XT16"/>
<dbReference type="EMBL" id="AAQR03115748">
    <property type="status" value="NOT_ANNOTATED_CDS"/>
    <property type="molecule type" value="Genomic_DNA"/>
</dbReference>
<dbReference type="InParanoid" id="H0XT16"/>